<keyword evidence="1" id="KW-1133">Transmembrane helix</keyword>
<keyword evidence="1" id="KW-0812">Transmembrane</keyword>
<sequence>MTDRPDNNTNREEREPYVPASPVKRIMAWVGIVYMVGFVILNIYPFFNQGNYLSGIAPLFACPGIAGIFAISVYLARHPDSTYSRKVSMAILAVLCAVGFVVSLVLGFPPLLANFGI</sequence>
<feature type="transmembrane region" description="Helical" evidence="1">
    <location>
        <begin position="26"/>
        <end position="47"/>
    </location>
</feature>
<dbReference type="InterPro" id="IPR036259">
    <property type="entry name" value="MFS_trans_sf"/>
</dbReference>
<gene>
    <name evidence="2" type="ORF">H9712_03495</name>
</gene>
<proteinExistence type="predicted"/>
<feature type="transmembrane region" description="Helical" evidence="1">
    <location>
        <begin position="53"/>
        <end position="75"/>
    </location>
</feature>
<comment type="caution">
    <text evidence="2">The sequence shown here is derived from an EMBL/GenBank/DDBJ whole genome shotgun (WGS) entry which is preliminary data.</text>
</comment>
<evidence type="ECO:0000256" key="1">
    <source>
        <dbReference type="SAM" id="Phobius"/>
    </source>
</evidence>
<reference evidence="2" key="2">
    <citation type="submission" date="2021-04" db="EMBL/GenBank/DDBJ databases">
        <authorList>
            <person name="Gilroy R."/>
        </authorList>
    </citation>
    <scope>NUCLEOTIDE SEQUENCE</scope>
    <source>
        <strain evidence="2">CHK192-8294</strain>
    </source>
</reference>
<dbReference type="AlphaFoldDB" id="A0A9D2S9Y5"/>
<accession>A0A9D2S9Y5</accession>
<dbReference type="Proteomes" id="UP000823921">
    <property type="component" value="Unassembled WGS sequence"/>
</dbReference>
<organism evidence="2 3">
    <name type="scientific">Candidatus Flavonifractor intestinigallinarum</name>
    <dbReference type="NCBI Taxonomy" id="2838586"/>
    <lineage>
        <taxon>Bacteria</taxon>
        <taxon>Bacillati</taxon>
        <taxon>Bacillota</taxon>
        <taxon>Clostridia</taxon>
        <taxon>Eubacteriales</taxon>
        <taxon>Oscillospiraceae</taxon>
        <taxon>Flavonifractor</taxon>
    </lineage>
</organism>
<keyword evidence="1" id="KW-0472">Membrane</keyword>
<evidence type="ECO:0000313" key="3">
    <source>
        <dbReference type="Proteomes" id="UP000823921"/>
    </source>
</evidence>
<evidence type="ECO:0000313" key="2">
    <source>
        <dbReference type="EMBL" id="HJB80028.1"/>
    </source>
</evidence>
<dbReference type="SUPFAM" id="SSF103473">
    <property type="entry name" value="MFS general substrate transporter"/>
    <property type="match status" value="1"/>
</dbReference>
<name>A0A9D2S9Y5_9FIRM</name>
<protein>
    <submittedName>
        <fullName evidence="2">Uncharacterized protein</fullName>
    </submittedName>
</protein>
<feature type="transmembrane region" description="Helical" evidence="1">
    <location>
        <begin position="87"/>
        <end position="108"/>
    </location>
</feature>
<dbReference type="EMBL" id="DWXO01000035">
    <property type="protein sequence ID" value="HJB80028.1"/>
    <property type="molecule type" value="Genomic_DNA"/>
</dbReference>
<reference evidence="2" key="1">
    <citation type="journal article" date="2021" name="PeerJ">
        <title>Extensive microbial diversity within the chicken gut microbiome revealed by metagenomics and culture.</title>
        <authorList>
            <person name="Gilroy R."/>
            <person name="Ravi A."/>
            <person name="Getino M."/>
            <person name="Pursley I."/>
            <person name="Horton D.L."/>
            <person name="Alikhan N.F."/>
            <person name="Baker D."/>
            <person name="Gharbi K."/>
            <person name="Hall N."/>
            <person name="Watson M."/>
            <person name="Adriaenssens E.M."/>
            <person name="Foster-Nyarko E."/>
            <person name="Jarju S."/>
            <person name="Secka A."/>
            <person name="Antonio M."/>
            <person name="Oren A."/>
            <person name="Chaudhuri R.R."/>
            <person name="La Ragione R."/>
            <person name="Hildebrand F."/>
            <person name="Pallen M.J."/>
        </authorList>
    </citation>
    <scope>NUCLEOTIDE SEQUENCE</scope>
    <source>
        <strain evidence="2">CHK192-8294</strain>
    </source>
</reference>